<protein>
    <submittedName>
        <fullName evidence="1">Uncharacterized protein</fullName>
    </submittedName>
</protein>
<evidence type="ECO:0000313" key="1">
    <source>
        <dbReference type="EMBL" id="KAI2392962.1"/>
    </source>
</evidence>
<gene>
    <name evidence="1" type="ORF">LOY88_000428</name>
</gene>
<dbReference type="EMBL" id="JALBCA010000004">
    <property type="protein sequence ID" value="KAI2392962.1"/>
    <property type="molecule type" value="Genomic_DNA"/>
</dbReference>
<organism evidence="1">
    <name type="scientific">Ophidiomyces ophidiicola</name>
    <dbReference type="NCBI Taxonomy" id="1387563"/>
    <lineage>
        <taxon>Eukaryota</taxon>
        <taxon>Fungi</taxon>
        <taxon>Dikarya</taxon>
        <taxon>Ascomycota</taxon>
        <taxon>Pezizomycotina</taxon>
        <taxon>Eurotiomycetes</taxon>
        <taxon>Eurotiomycetidae</taxon>
        <taxon>Onygenales</taxon>
        <taxon>Onygenaceae</taxon>
        <taxon>Ophidiomyces</taxon>
    </lineage>
</organism>
<name>A0ACB8V5L8_9EURO</name>
<sequence>MRIPGWERDLRSPGLPRMQYVESHNDDITELRYHPTRNNVLLSGSTDGLVNIYDTTIADEDETLLQVINHGSVHHAGFIGEKAIYALSHDELFSIHPFNDPDENVVEPAPIQFGDLRSALHCDYVVNVLVGAAGAYAATGSTRYSPPSCSHLFHSSLFLHPVLMTIRRAREQSLDLIPIVASPEFQFDRTKVWRLPGAHGEEVVRSVLLDNLSGSVFTCGEDGQVRVWRDESEASTQGGVQSSKIEANKTHPDTSSTAGRPSRLKEDRKTKRHKEKRYAPY</sequence>
<accession>A0ACB8V5L8</accession>
<comment type="caution">
    <text evidence="1">The sequence shown here is derived from an EMBL/GenBank/DDBJ whole genome shotgun (WGS) entry which is preliminary data.</text>
</comment>
<proteinExistence type="predicted"/>
<reference evidence="1" key="1">
    <citation type="journal article" date="2022" name="bioRxiv">
        <title>Population genetic analysis of Ophidiomyces ophidiicola, the causative agent of snake fungal disease, indicates recent introductions to the USA.</title>
        <authorList>
            <person name="Ladner J.T."/>
            <person name="Palmer J.M."/>
            <person name="Ettinger C.L."/>
            <person name="Stajich J.E."/>
            <person name="Farrell T.M."/>
            <person name="Glorioso B.M."/>
            <person name="Lawson B."/>
            <person name="Price S.J."/>
            <person name="Stengle A.G."/>
            <person name="Grear D.A."/>
            <person name="Lorch J.M."/>
        </authorList>
    </citation>
    <scope>NUCLEOTIDE SEQUENCE</scope>
    <source>
        <strain evidence="1">NWHC 24266-5</strain>
    </source>
</reference>